<feature type="domain" description="PD-(D/E)XK endonuclease-like" evidence="2">
    <location>
        <begin position="56"/>
        <end position="368"/>
    </location>
</feature>
<comment type="caution">
    <text evidence="3">The sequence shown here is derived from an EMBL/GenBank/DDBJ whole genome shotgun (WGS) entry which is preliminary data.</text>
</comment>
<dbReference type="AlphaFoldDB" id="A0A0F9TME5"/>
<reference evidence="3" key="1">
    <citation type="journal article" date="2015" name="Nature">
        <title>Complex archaea that bridge the gap between prokaryotes and eukaryotes.</title>
        <authorList>
            <person name="Spang A."/>
            <person name="Saw J.H."/>
            <person name="Jorgensen S.L."/>
            <person name="Zaremba-Niedzwiedzka K."/>
            <person name="Martijn J."/>
            <person name="Lind A.E."/>
            <person name="van Eijk R."/>
            <person name="Schleper C."/>
            <person name="Guy L."/>
            <person name="Ettema T.J."/>
        </authorList>
    </citation>
    <scope>NUCLEOTIDE SEQUENCE</scope>
</reference>
<name>A0A0F9TME5_9ZZZZ</name>
<dbReference type="InterPro" id="IPR038726">
    <property type="entry name" value="PDDEXK_AddAB-type"/>
</dbReference>
<evidence type="ECO:0000256" key="1">
    <source>
        <dbReference type="SAM" id="MobiDB-lite"/>
    </source>
</evidence>
<sequence>MRSAEFKPPKHDSSIRLGVRDHKDAHPHADSKFGCNMPRCLDEFFKDVRIAPIRSSAIHDFEHCPRKFLYRNKLGIVPLKYQPALHIGTVFHLILQALFMGKPQDEALDAAKQYFHRFCNKLLASADEVGFTPGGKSVEGVIKSANDDYHKARAMAISFMSFKPFDWSKWELLYTPDGTPCVELLLEAKVSGIPVPIIAPCDLALLKKGTKDVFIVDHKTTSSDTLARARAVKISSQIALYRLVLQCHLDVWAEESEKYKGLRVRGSIHNIIKKTTIKYCKKDPTFKDYINRVTAWYKEKHEEDPEHSPILQPETMFTEPTLTKELFMRLRQQARASRAAPSLDRFYRAGDYACYQFNSVCAYADLCDSDPVMWPDIVRTRFDIEFREDSEEERND</sequence>
<organism evidence="3">
    <name type="scientific">marine sediment metagenome</name>
    <dbReference type="NCBI Taxonomy" id="412755"/>
    <lineage>
        <taxon>unclassified sequences</taxon>
        <taxon>metagenomes</taxon>
        <taxon>ecological metagenomes</taxon>
    </lineage>
</organism>
<evidence type="ECO:0000259" key="2">
    <source>
        <dbReference type="Pfam" id="PF12705"/>
    </source>
</evidence>
<dbReference type="EMBL" id="LAZR01000231">
    <property type="protein sequence ID" value="KKN80429.1"/>
    <property type="molecule type" value="Genomic_DNA"/>
</dbReference>
<gene>
    <name evidence="3" type="ORF">LCGC14_0330220</name>
</gene>
<accession>A0A0F9TME5</accession>
<feature type="region of interest" description="Disordered" evidence="1">
    <location>
        <begin position="1"/>
        <end position="21"/>
    </location>
</feature>
<protein>
    <recommendedName>
        <fullName evidence="2">PD-(D/E)XK endonuclease-like domain-containing protein</fullName>
    </recommendedName>
</protein>
<proteinExistence type="predicted"/>
<evidence type="ECO:0000313" key="3">
    <source>
        <dbReference type="EMBL" id="KKN80429.1"/>
    </source>
</evidence>
<dbReference type="Pfam" id="PF12705">
    <property type="entry name" value="PDDEXK_1"/>
    <property type="match status" value="1"/>
</dbReference>